<reference evidence="1" key="2">
    <citation type="submission" date="2025-08" db="UniProtKB">
        <authorList>
            <consortium name="Ensembl"/>
        </authorList>
    </citation>
    <scope>IDENTIFICATION</scope>
</reference>
<reference evidence="1" key="3">
    <citation type="submission" date="2025-09" db="UniProtKB">
        <authorList>
            <consortium name="Ensembl"/>
        </authorList>
    </citation>
    <scope>IDENTIFICATION</scope>
</reference>
<dbReference type="GeneTree" id="ENSGT01120000271815"/>
<dbReference type="AlphaFoldDB" id="A0A2K5U0L1"/>
<dbReference type="Proteomes" id="UP000233100">
    <property type="component" value="Chromosome 7"/>
</dbReference>
<dbReference type="PANTHER" id="PTHR12138">
    <property type="entry name" value="PRIMATE-EXPANDED PROTEIN FAMILY"/>
    <property type="match status" value="1"/>
</dbReference>
<evidence type="ECO:0000313" key="2">
    <source>
        <dbReference type="Proteomes" id="UP000233100"/>
    </source>
</evidence>
<proteinExistence type="predicted"/>
<evidence type="ECO:0000313" key="1">
    <source>
        <dbReference type="Ensembl" id="ENSMFAP00000005881.2"/>
    </source>
</evidence>
<organism evidence="1 2">
    <name type="scientific">Macaca fascicularis</name>
    <name type="common">Crab-eating macaque</name>
    <name type="synonym">Cynomolgus monkey</name>
    <dbReference type="NCBI Taxonomy" id="9541"/>
    <lineage>
        <taxon>Eukaryota</taxon>
        <taxon>Metazoa</taxon>
        <taxon>Chordata</taxon>
        <taxon>Craniata</taxon>
        <taxon>Vertebrata</taxon>
        <taxon>Euteleostomi</taxon>
        <taxon>Mammalia</taxon>
        <taxon>Eutheria</taxon>
        <taxon>Euarchontoglires</taxon>
        <taxon>Primates</taxon>
        <taxon>Haplorrhini</taxon>
        <taxon>Catarrhini</taxon>
        <taxon>Cercopithecidae</taxon>
        <taxon>Cercopithecinae</taxon>
        <taxon>Macaca</taxon>
    </lineage>
</organism>
<dbReference type="Ensembl" id="ENSMFAT00000024561.2">
    <property type="protein sequence ID" value="ENSMFAP00000005881.2"/>
    <property type="gene ID" value="ENSMFAG00000047329.1"/>
</dbReference>
<name>A0A2K5U0L1_MACFA</name>
<reference evidence="1 2" key="1">
    <citation type="submission" date="2013-03" db="EMBL/GenBank/DDBJ databases">
        <authorList>
            <person name="Warren W."/>
            <person name="Wilson R.K."/>
        </authorList>
    </citation>
    <scope>NUCLEOTIDE SEQUENCE</scope>
</reference>
<sequence>RKFSLSSLSPHPFIVNHFCGLWFNLPELFCCCCCCFETVWLLLPRLECNGAILAQGNLRFPGSNDSPASASRVAGITGMHHHTRLIFLYFCRDGVSPCWSGWSRTPDLR</sequence>
<dbReference type="VEuPathDB" id="HostDB:ENSMFAG00000002595"/>
<dbReference type="PRINTS" id="PR02045">
    <property type="entry name" value="F138DOMAIN"/>
</dbReference>
<keyword evidence="2" id="KW-1185">Reference proteome</keyword>
<accession>A0A2K5U0L1</accession>
<dbReference type="PANTHER" id="PTHR12138:SF156">
    <property type="entry name" value="LMO7 DOWNSTREAM NEIGHBOR PROTEIN"/>
    <property type="match status" value="1"/>
</dbReference>
<protein>
    <submittedName>
        <fullName evidence="1">Uncharacterized protein</fullName>
    </submittedName>
</protein>